<sequence length="148" mass="17374">MERLDPDKLSVEFRTGVTSEEPVIGRKYTLTHSDETGELYLTIGLDYAVDQISWMRDEVLAEWVPHEETPFLQVYVYVDGANDSFVSEIRDKIFRRELPLALEAIRYGDRYFFEVHPKLDQAPIWIYFGSKDPDYNSFEYWGTPADYA</sequence>
<proteinExistence type="predicted"/>
<reference evidence="1" key="1">
    <citation type="submission" date="2019-08" db="EMBL/GenBank/DDBJ databases">
        <title>Genome sequence of Clostridiales bacterium MT110.</title>
        <authorList>
            <person name="Cao J."/>
        </authorList>
    </citation>
    <scope>NUCLEOTIDE SEQUENCE</scope>
    <source>
        <strain evidence="1">MT110</strain>
    </source>
</reference>
<organism evidence="1 2">
    <name type="scientific">Anoxybacterium hadale</name>
    <dbReference type="NCBI Taxonomy" id="3408580"/>
    <lineage>
        <taxon>Bacteria</taxon>
        <taxon>Bacillati</taxon>
        <taxon>Bacillota</taxon>
        <taxon>Clostridia</taxon>
        <taxon>Peptostreptococcales</taxon>
        <taxon>Anaerovoracaceae</taxon>
        <taxon>Anoxybacterium</taxon>
    </lineage>
</organism>
<gene>
    <name evidence="1" type="ORF">FRZ06_01390</name>
</gene>
<accession>A0ACD1A6T6</accession>
<protein>
    <submittedName>
        <fullName evidence="1">Uncharacterized protein</fullName>
    </submittedName>
</protein>
<evidence type="ECO:0000313" key="2">
    <source>
        <dbReference type="Proteomes" id="UP000594014"/>
    </source>
</evidence>
<dbReference type="Proteomes" id="UP000594014">
    <property type="component" value="Chromosome"/>
</dbReference>
<dbReference type="EMBL" id="CP042469">
    <property type="protein sequence ID" value="QOX62096.1"/>
    <property type="molecule type" value="Genomic_DNA"/>
</dbReference>
<evidence type="ECO:0000313" key="1">
    <source>
        <dbReference type="EMBL" id="QOX62096.1"/>
    </source>
</evidence>
<keyword evidence="2" id="KW-1185">Reference proteome</keyword>
<name>A0ACD1A6T6_9FIRM</name>